<feature type="chain" id="PRO_5041208128" description="Defect at low temperature protein 1" evidence="3">
    <location>
        <begin position="22"/>
        <end position="595"/>
    </location>
</feature>
<feature type="compositionally biased region" description="Basic and acidic residues" evidence="1">
    <location>
        <begin position="496"/>
        <end position="505"/>
    </location>
</feature>
<proteinExistence type="predicted"/>
<evidence type="ECO:0000256" key="1">
    <source>
        <dbReference type="SAM" id="MobiDB-lite"/>
    </source>
</evidence>
<gene>
    <name evidence="4" type="ORF">EV421DRAFT_1957166</name>
</gene>
<accession>A0AA39N163</accession>
<organism evidence="4 5">
    <name type="scientific">Armillaria borealis</name>
    <dbReference type="NCBI Taxonomy" id="47425"/>
    <lineage>
        <taxon>Eukaryota</taxon>
        <taxon>Fungi</taxon>
        <taxon>Dikarya</taxon>
        <taxon>Basidiomycota</taxon>
        <taxon>Agaricomycotina</taxon>
        <taxon>Agaricomycetes</taxon>
        <taxon>Agaricomycetidae</taxon>
        <taxon>Agaricales</taxon>
        <taxon>Marasmiineae</taxon>
        <taxon>Physalacriaceae</taxon>
        <taxon>Armillaria</taxon>
    </lineage>
</organism>
<feature type="compositionally biased region" description="Basic residues" evidence="1">
    <location>
        <begin position="238"/>
        <end position="249"/>
    </location>
</feature>
<name>A0AA39N163_9AGAR</name>
<feature type="region of interest" description="Disordered" evidence="1">
    <location>
        <begin position="405"/>
        <end position="435"/>
    </location>
</feature>
<dbReference type="Proteomes" id="UP001175226">
    <property type="component" value="Unassembled WGS sequence"/>
</dbReference>
<evidence type="ECO:0000256" key="2">
    <source>
        <dbReference type="SAM" id="Phobius"/>
    </source>
</evidence>
<evidence type="ECO:0000313" key="5">
    <source>
        <dbReference type="Proteomes" id="UP001175226"/>
    </source>
</evidence>
<evidence type="ECO:0000256" key="3">
    <source>
        <dbReference type="SAM" id="SignalP"/>
    </source>
</evidence>
<reference evidence="4" key="1">
    <citation type="submission" date="2023-06" db="EMBL/GenBank/DDBJ databases">
        <authorList>
            <consortium name="Lawrence Berkeley National Laboratory"/>
            <person name="Ahrendt S."/>
            <person name="Sahu N."/>
            <person name="Indic B."/>
            <person name="Wong-Bajracharya J."/>
            <person name="Merenyi Z."/>
            <person name="Ke H.-M."/>
            <person name="Monk M."/>
            <person name="Kocsube S."/>
            <person name="Drula E."/>
            <person name="Lipzen A."/>
            <person name="Balint B."/>
            <person name="Henrissat B."/>
            <person name="Andreopoulos B."/>
            <person name="Martin F.M."/>
            <person name="Harder C.B."/>
            <person name="Rigling D."/>
            <person name="Ford K.L."/>
            <person name="Foster G.D."/>
            <person name="Pangilinan J."/>
            <person name="Papanicolaou A."/>
            <person name="Barry K."/>
            <person name="LaButti K."/>
            <person name="Viragh M."/>
            <person name="Koriabine M."/>
            <person name="Yan M."/>
            <person name="Riley R."/>
            <person name="Champramary S."/>
            <person name="Plett K.L."/>
            <person name="Tsai I.J."/>
            <person name="Slot J."/>
            <person name="Sipos G."/>
            <person name="Plett J."/>
            <person name="Nagy L.G."/>
            <person name="Grigoriev I.V."/>
        </authorList>
    </citation>
    <scope>NUCLEOTIDE SEQUENCE</scope>
    <source>
        <strain evidence="4">FPL87.14</strain>
    </source>
</reference>
<protein>
    <recommendedName>
        <fullName evidence="6">Defect at low temperature protein 1</fullName>
    </recommendedName>
</protein>
<feature type="compositionally biased region" description="Basic and acidic residues" evidence="1">
    <location>
        <begin position="228"/>
        <end position="237"/>
    </location>
</feature>
<feature type="region of interest" description="Disordered" evidence="1">
    <location>
        <begin position="206"/>
        <end position="255"/>
    </location>
</feature>
<feature type="signal peptide" evidence="3">
    <location>
        <begin position="1"/>
        <end position="21"/>
    </location>
</feature>
<comment type="caution">
    <text evidence="4">The sequence shown here is derived from an EMBL/GenBank/DDBJ whole genome shotgun (WGS) entry which is preliminary data.</text>
</comment>
<sequence>MFIVFPWALLFFLFSPRFALAAPTGSISNNASYNLSASLAVLLTFLVVLTVLLVLKHIYIKRRRARNPHCDASASSLAIDSQKSSDSSMLSSLRCITSKDGLAAFLVGFFGSPFWETSTKAWRNSLSWKEGTQSSFMYSLHVQSRSYRGSRSRQTFNEKSSSTNEFGEKDAYIQDFSNSKQSSSLSSNGSLPPGFSVLLPIAPEKARRVPSKHDHDRRLSLPNTSAARRTDYEDTTRQKRHSSLKNSKSRRSDSSIVLSPGLRMVYSNNSLDYPLPLSSEDLRPFALSASECRSDQSHVPPLPPLPPITPLFPSPVEFWNPESSIGRSYISHPYALAPYTKKNNLKQTARDHAETTHDTIVSKTPIRSPSMTRNSYAFIPPPPPFTDVPPVPPIPLPLPLPPREPIPALPKARPNTRSLSVRSRKSPPIGPSPLRIMTLPESVISDLFTLPTSQPDPPNTNGYQDHNSYTARLNRHSYSSIGLGFPPVSCAPAGDRNVDSAKRSSTDSTSSKRIGDDDGSNLLLGIIRELVEETSQWDTSLYMDDKFKSMIEIAGSEGRGLDKCESVASPVEVDLGLLGLEVFRGQFGNGDENTE</sequence>
<evidence type="ECO:0008006" key="6">
    <source>
        <dbReference type="Google" id="ProtNLM"/>
    </source>
</evidence>
<keyword evidence="5" id="KW-1185">Reference proteome</keyword>
<feature type="transmembrane region" description="Helical" evidence="2">
    <location>
        <begin position="31"/>
        <end position="55"/>
    </location>
</feature>
<evidence type="ECO:0000313" key="4">
    <source>
        <dbReference type="EMBL" id="KAK0453678.1"/>
    </source>
</evidence>
<keyword evidence="2" id="KW-0472">Membrane</keyword>
<feature type="compositionally biased region" description="Basic and acidic residues" evidence="1">
    <location>
        <begin position="206"/>
        <end position="219"/>
    </location>
</feature>
<feature type="region of interest" description="Disordered" evidence="1">
    <location>
        <begin position="494"/>
        <end position="515"/>
    </location>
</feature>
<keyword evidence="2" id="KW-0812">Transmembrane</keyword>
<dbReference type="EMBL" id="JAUEPT010000003">
    <property type="protein sequence ID" value="KAK0453678.1"/>
    <property type="molecule type" value="Genomic_DNA"/>
</dbReference>
<keyword evidence="3" id="KW-0732">Signal</keyword>
<keyword evidence="2" id="KW-1133">Transmembrane helix</keyword>
<dbReference type="AlphaFoldDB" id="A0AA39N163"/>